<dbReference type="Gene3D" id="3.30.920.10">
    <property type="entry name" value="Frataxin/CyaY"/>
    <property type="match status" value="1"/>
</dbReference>
<keyword evidence="14" id="KW-1185">Reference proteome</keyword>
<accession>T1K5D7</accession>
<dbReference type="EMBL" id="CAEY01001586">
    <property type="status" value="NOT_ANNOTATED_CDS"/>
    <property type="molecule type" value="Genomic_DNA"/>
</dbReference>
<dbReference type="InterPro" id="IPR036524">
    <property type="entry name" value="Frataxin/CyaY_sf"/>
</dbReference>
<dbReference type="NCBIfam" id="TIGR03421">
    <property type="entry name" value="FeS_CyaY"/>
    <property type="match status" value="1"/>
</dbReference>
<sequence>MVLTAITQRVNLTAWVIYSKSSQLFYQNGKQYNKFLITRKLSSCCSPDGLMDVNKYEKLSDETLELLCQQFEEMIESRTKLDDSDVELSNGVLTVKLAGNGTYVINKQTPNRQIWLSSPFSGPKRYDWMTDSWIYKRDQTSLQQLLGQEVSKYIDSPVNFDLDSLRKLV</sequence>
<evidence type="ECO:0000256" key="3">
    <source>
        <dbReference type="ARBA" id="ARBA00013107"/>
    </source>
</evidence>
<dbReference type="GO" id="GO:0034986">
    <property type="term" value="F:iron chaperone activity"/>
    <property type="evidence" value="ECO:0007669"/>
    <property type="project" value="TreeGrafter"/>
</dbReference>
<dbReference type="GO" id="GO:0006826">
    <property type="term" value="P:iron ion transport"/>
    <property type="evidence" value="ECO:0007669"/>
    <property type="project" value="UniProtKB-KW"/>
</dbReference>
<evidence type="ECO:0000256" key="10">
    <source>
        <dbReference type="ARBA" id="ARBA00023065"/>
    </source>
</evidence>
<evidence type="ECO:0000256" key="9">
    <source>
        <dbReference type="ARBA" id="ARBA00023004"/>
    </source>
</evidence>
<dbReference type="OMA" id="NYGTYVI"/>
<dbReference type="PRINTS" id="PR00904">
    <property type="entry name" value="FRATAXIN"/>
</dbReference>
<dbReference type="GO" id="GO:0016226">
    <property type="term" value="P:iron-sulfur cluster assembly"/>
    <property type="evidence" value="ECO:0007669"/>
    <property type="project" value="InterPro"/>
</dbReference>
<dbReference type="OrthoDB" id="1897642at2759"/>
<protein>
    <recommendedName>
        <fullName evidence="3">ferroxidase</fullName>
        <ecNumber evidence="3">1.16.3.1</ecNumber>
    </recommendedName>
</protein>
<organism evidence="13 14">
    <name type="scientific">Tetranychus urticae</name>
    <name type="common">Two-spotted spider mite</name>
    <dbReference type="NCBI Taxonomy" id="32264"/>
    <lineage>
        <taxon>Eukaryota</taxon>
        <taxon>Metazoa</taxon>
        <taxon>Ecdysozoa</taxon>
        <taxon>Arthropoda</taxon>
        <taxon>Chelicerata</taxon>
        <taxon>Arachnida</taxon>
        <taxon>Acari</taxon>
        <taxon>Acariformes</taxon>
        <taxon>Trombidiformes</taxon>
        <taxon>Prostigmata</taxon>
        <taxon>Eleutherengona</taxon>
        <taxon>Raphignathae</taxon>
        <taxon>Tetranychoidea</taxon>
        <taxon>Tetranychidae</taxon>
        <taxon>Tetranychus</taxon>
    </lineage>
</organism>
<keyword evidence="11" id="KW-0496">Mitochondrion</keyword>
<comment type="subcellular location">
    <subcellularLocation>
        <location evidence="1">Mitochondrion</location>
    </subcellularLocation>
</comment>
<keyword evidence="9" id="KW-0408">Iron</keyword>
<evidence type="ECO:0000256" key="2">
    <source>
        <dbReference type="ARBA" id="ARBA00008183"/>
    </source>
</evidence>
<dbReference type="GO" id="GO:0004322">
    <property type="term" value="F:ferroxidase activity"/>
    <property type="evidence" value="ECO:0007669"/>
    <property type="project" value="UniProtKB-EC"/>
</dbReference>
<dbReference type="Proteomes" id="UP000015104">
    <property type="component" value="Unassembled WGS sequence"/>
</dbReference>
<dbReference type="STRING" id="32264.T1K5D7"/>
<dbReference type="KEGG" id="tut:107360744"/>
<dbReference type="AlphaFoldDB" id="T1K5D7"/>
<proteinExistence type="inferred from homology"/>
<dbReference type="InterPro" id="IPR020895">
    <property type="entry name" value="Frataxin_CS"/>
</dbReference>
<dbReference type="GO" id="GO:0006879">
    <property type="term" value="P:intracellular iron ion homeostasis"/>
    <property type="evidence" value="ECO:0007669"/>
    <property type="project" value="UniProtKB-KW"/>
</dbReference>
<dbReference type="Pfam" id="PF01491">
    <property type="entry name" value="Frataxin_Cyay"/>
    <property type="match status" value="1"/>
</dbReference>
<dbReference type="SUPFAM" id="SSF55387">
    <property type="entry name" value="Frataxin/Nqo15-like"/>
    <property type="match status" value="1"/>
</dbReference>
<evidence type="ECO:0000256" key="7">
    <source>
        <dbReference type="ARBA" id="ARBA00022946"/>
    </source>
</evidence>
<dbReference type="eggNOG" id="KOG3413">
    <property type="taxonomic scope" value="Eukaryota"/>
</dbReference>
<dbReference type="PROSITE" id="PS01344">
    <property type="entry name" value="FRATAXIN_1"/>
    <property type="match status" value="1"/>
</dbReference>
<keyword evidence="6" id="KW-0410">Iron transport</keyword>
<dbReference type="PANTHER" id="PTHR16821">
    <property type="entry name" value="FRATAXIN"/>
    <property type="match status" value="1"/>
</dbReference>
<evidence type="ECO:0000256" key="1">
    <source>
        <dbReference type="ARBA" id="ARBA00004173"/>
    </source>
</evidence>
<reference evidence="13" key="2">
    <citation type="submission" date="2015-06" db="UniProtKB">
        <authorList>
            <consortium name="EnsemblMetazoa"/>
        </authorList>
    </citation>
    <scope>IDENTIFICATION</scope>
</reference>
<dbReference type="InterPro" id="IPR002908">
    <property type="entry name" value="Frataxin/CyaY"/>
</dbReference>
<evidence type="ECO:0000313" key="14">
    <source>
        <dbReference type="Proteomes" id="UP000015104"/>
    </source>
</evidence>
<evidence type="ECO:0000256" key="6">
    <source>
        <dbReference type="ARBA" id="ARBA00022496"/>
    </source>
</evidence>
<dbReference type="GO" id="GO:0008199">
    <property type="term" value="F:ferric iron binding"/>
    <property type="evidence" value="ECO:0007669"/>
    <property type="project" value="InterPro"/>
</dbReference>
<keyword evidence="4" id="KW-0409">Iron storage</keyword>
<comment type="similarity">
    <text evidence="2">Belongs to the frataxin family.</text>
</comment>
<keyword evidence="5" id="KW-0813">Transport</keyword>
<comment type="catalytic activity">
    <reaction evidence="12">
        <text>4 Fe(2+) + O2 + 4 H(+) = 4 Fe(3+) + 2 H2O</text>
        <dbReference type="Rhea" id="RHEA:11148"/>
        <dbReference type="ChEBI" id="CHEBI:15377"/>
        <dbReference type="ChEBI" id="CHEBI:15378"/>
        <dbReference type="ChEBI" id="CHEBI:15379"/>
        <dbReference type="ChEBI" id="CHEBI:29033"/>
        <dbReference type="ChEBI" id="CHEBI:29034"/>
        <dbReference type="EC" id="1.16.3.1"/>
    </reaction>
</comment>
<dbReference type="InterPro" id="IPR017789">
    <property type="entry name" value="Frataxin"/>
</dbReference>
<dbReference type="GO" id="GO:0051537">
    <property type="term" value="F:2 iron, 2 sulfur cluster binding"/>
    <property type="evidence" value="ECO:0007669"/>
    <property type="project" value="TreeGrafter"/>
</dbReference>
<dbReference type="HOGENOM" id="CLU_080880_2_1_1"/>
<evidence type="ECO:0000313" key="13">
    <source>
        <dbReference type="EnsemblMetazoa" id="tetur05g05900.1"/>
    </source>
</evidence>
<evidence type="ECO:0000256" key="5">
    <source>
        <dbReference type="ARBA" id="ARBA00022448"/>
    </source>
</evidence>
<evidence type="ECO:0000256" key="4">
    <source>
        <dbReference type="ARBA" id="ARBA00022434"/>
    </source>
</evidence>
<gene>
    <name evidence="13" type="primary">107360744</name>
</gene>
<dbReference type="GO" id="GO:0005739">
    <property type="term" value="C:mitochondrion"/>
    <property type="evidence" value="ECO:0007669"/>
    <property type="project" value="UniProtKB-SubCell"/>
</dbReference>
<keyword evidence="10" id="KW-0406">Ion transport</keyword>
<dbReference type="SMART" id="SM01219">
    <property type="entry name" value="Frataxin_Cyay"/>
    <property type="match status" value="1"/>
</dbReference>
<dbReference type="EC" id="1.16.3.1" evidence="3"/>
<dbReference type="PROSITE" id="PS50810">
    <property type="entry name" value="FRATAXIN_2"/>
    <property type="match status" value="1"/>
</dbReference>
<dbReference type="EnsemblMetazoa" id="tetur05g05900.1">
    <property type="protein sequence ID" value="tetur05g05900.1"/>
    <property type="gene ID" value="tetur05g05900"/>
</dbReference>
<evidence type="ECO:0000256" key="8">
    <source>
        <dbReference type="ARBA" id="ARBA00023002"/>
    </source>
</evidence>
<dbReference type="PANTHER" id="PTHR16821:SF2">
    <property type="entry name" value="FRATAXIN, MITOCHONDRIAL"/>
    <property type="match status" value="1"/>
</dbReference>
<keyword evidence="8" id="KW-0560">Oxidoreductase</keyword>
<keyword evidence="7" id="KW-0809">Transit peptide</keyword>
<evidence type="ECO:0000256" key="12">
    <source>
        <dbReference type="ARBA" id="ARBA00047990"/>
    </source>
</evidence>
<dbReference type="NCBIfam" id="TIGR03422">
    <property type="entry name" value="mito_frataxin"/>
    <property type="match status" value="1"/>
</dbReference>
<evidence type="ECO:0000256" key="11">
    <source>
        <dbReference type="ARBA" id="ARBA00023128"/>
    </source>
</evidence>
<name>T1K5D7_TETUR</name>
<dbReference type="GO" id="GO:0008198">
    <property type="term" value="F:ferrous iron binding"/>
    <property type="evidence" value="ECO:0007669"/>
    <property type="project" value="TreeGrafter"/>
</dbReference>
<reference evidence="14" key="1">
    <citation type="submission" date="2011-08" db="EMBL/GenBank/DDBJ databases">
        <authorList>
            <person name="Rombauts S."/>
        </authorList>
    </citation>
    <scope>NUCLEOTIDE SEQUENCE</scope>
    <source>
        <strain evidence="14">London</strain>
    </source>
</reference>